<name>A0A9W6V508_9ACTN</name>
<dbReference type="GO" id="GO:0003677">
    <property type="term" value="F:DNA binding"/>
    <property type="evidence" value="ECO:0007669"/>
    <property type="project" value="UniProtKB-KW"/>
</dbReference>
<feature type="domain" description="CSD" evidence="2">
    <location>
        <begin position="1"/>
        <end position="65"/>
    </location>
</feature>
<gene>
    <name evidence="3" type="ORF">Kpho02_49340</name>
</gene>
<dbReference type="AlphaFoldDB" id="A0A9W6V508"/>
<dbReference type="PANTHER" id="PTHR11544">
    <property type="entry name" value="COLD SHOCK DOMAIN CONTAINING PROTEINS"/>
    <property type="match status" value="1"/>
</dbReference>
<dbReference type="SMART" id="SM00357">
    <property type="entry name" value="CSP"/>
    <property type="match status" value="1"/>
</dbReference>
<evidence type="ECO:0000313" key="4">
    <source>
        <dbReference type="Proteomes" id="UP001165041"/>
    </source>
</evidence>
<accession>A0A9W6V508</accession>
<dbReference type="InterPro" id="IPR050181">
    <property type="entry name" value="Cold_shock_domain"/>
</dbReference>
<proteinExistence type="predicted"/>
<dbReference type="InterPro" id="IPR002059">
    <property type="entry name" value="CSP_DNA-bd"/>
</dbReference>
<evidence type="ECO:0000259" key="2">
    <source>
        <dbReference type="PROSITE" id="PS51857"/>
    </source>
</evidence>
<dbReference type="Proteomes" id="UP001165041">
    <property type="component" value="Unassembled WGS sequence"/>
</dbReference>
<evidence type="ECO:0000313" key="3">
    <source>
        <dbReference type="EMBL" id="GLW72635.1"/>
    </source>
</evidence>
<dbReference type="Pfam" id="PF00313">
    <property type="entry name" value="CSD"/>
    <property type="match status" value="1"/>
</dbReference>
<dbReference type="PROSITE" id="PS51857">
    <property type="entry name" value="CSD_2"/>
    <property type="match status" value="1"/>
</dbReference>
<protein>
    <submittedName>
        <fullName evidence="3">DNA-binding protein</fullName>
    </submittedName>
</protein>
<reference evidence="3" key="1">
    <citation type="submission" date="2023-02" db="EMBL/GenBank/DDBJ databases">
        <title>Kitasatospora phosalacinea NBRC 14627.</title>
        <authorList>
            <person name="Ichikawa N."/>
            <person name="Sato H."/>
            <person name="Tonouchi N."/>
        </authorList>
    </citation>
    <scope>NUCLEOTIDE SEQUENCE</scope>
    <source>
        <strain evidence="3">NBRC 14627</strain>
    </source>
</reference>
<dbReference type="Gene3D" id="2.40.50.140">
    <property type="entry name" value="Nucleic acid-binding proteins"/>
    <property type="match status" value="1"/>
</dbReference>
<dbReference type="PRINTS" id="PR00050">
    <property type="entry name" value="COLDSHOCK"/>
</dbReference>
<dbReference type="InterPro" id="IPR011129">
    <property type="entry name" value="CSD"/>
</dbReference>
<sequence length="135" mass="14356">MVAGRVVRFDGSRGYGFIAPDQGGEDVFLHVNDLLIPESYIRTGLAVVFDIEEGDRGPKASSVQLAPGADPKAPAAPLAERIARPVDDDEQLASDDYLDDVTEALLEAAPSLTGTQILQVRAAMLQLAKSHGWIG</sequence>
<dbReference type="InterPro" id="IPR012340">
    <property type="entry name" value="NA-bd_OB-fold"/>
</dbReference>
<organism evidence="3 4">
    <name type="scientific">Kitasatospora phosalacinea</name>
    <dbReference type="NCBI Taxonomy" id="2065"/>
    <lineage>
        <taxon>Bacteria</taxon>
        <taxon>Bacillati</taxon>
        <taxon>Actinomycetota</taxon>
        <taxon>Actinomycetes</taxon>
        <taxon>Kitasatosporales</taxon>
        <taxon>Streptomycetaceae</taxon>
        <taxon>Kitasatospora</taxon>
    </lineage>
</organism>
<dbReference type="SUPFAM" id="SSF50249">
    <property type="entry name" value="Nucleic acid-binding proteins"/>
    <property type="match status" value="1"/>
</dbReference>
<dbReference type="CDD" id="cd04458">
    <property type="entry name" value="CSP_CDS"/>
    <property type="match status" value="1"/>
</dbReference>
<dbReference type="EMBL" id="BSSA01000019">
    <property type="protein sequence ID" value="GLW72635.1"/>
    <property type="molecule type" value="Genomic_DNA"/>
</dbReference>
<dbReference type="RefSeq" id="WP_285738326.1">
    <property type="nucleotide sequence ID" value="NZ_BSSA01000019.1"/>
</dbReference>
<evidence type="ECO:0000256" key="1">
    <source>
        <dbReference type="SAM" id="MobiDB-lite"/>
    </source>
</evidence>
<feature type="region of interest" description="Disordered" evidence="1">
    <location>
        <begin position="55"/>
        <end position="77"/>
    </location>
</feature>
<feature type="compositionally biased region" description="Low complexity" evidence="1">
    <location>
        <begin position="66"/>
        <end position="77"/>
    </location>
</feature>
<comment type="caution">
    <text evidence="3">The sequence shown here is derived from an EMBL/GenBank/DDBJ whole genome shotgun (WGS) entry which is preliminary data.</text>
</comment>
<keyword evidence="3" id="KW-0238">DNA-binding</keyword>